<feature type="compositionally biased region" description="Polar residues" evidence="1">
    <location>
        <begin position="201"/>
        <end position="234"/>
    </location>
</feature>
<gene>
    <name evidence="3" type="ORF">IQ266_00560</name>
</gene>
<evidence type="ECO:0000256" key="1">
    <source>
        <dbReference type="SAM" id="MobiDB-lite"/>
    </source>
</evidence>
<feature type="region of interest" description="Disordered" evidence="1">
    <location>
        <begin position="201"/>
        <end position="279"/>
    </location>
</feature>
<evidence type="ECO:0000313" key="3">
    <source>
        <dbReference type="EMBL" id="MBE9028245.1"/>
    </source>
</evidence>
<dbReference type="AlphaFoldDB" id="A0A928VH59"/>
<dbReference type="InterPro" id="IPR035897">
    <property type="entry name" value="Toll_tir_struct_dom_sf"/>
</dbReference>
<dbReference type="EMBL" id="JADEXQ010000001">
    <property type="protein sequence ID" value="MBE9028245.1"/>
    <property type="molecule type" value="Genomic_DNA"/>
</dbReference>
<dbReference type="Pfam" id="PF13676">
    <property type="entry name" value="TIR_2"/>
    <property type="match status" value="1"/>
</dbReference>
<protein>
    <submittedName>
        <fullName evidence="3">TIR domain-containing protein</fullName>
    </submittedName>
</protein>
<feature type="compositionally biased region" description="Basic and acidic residues" evidence="1">
    <location>
        <begin position="235"/>
        <end position="262"/>
    </location>
</feature>
<dbReference type="InterPro" id="IPR000157">
    <property type="entry name" value="TIR_dom"/>
</dbReference>
<dbReference type="RefSeq" id="WP_264323062.1">
    <property type="nucleotide sequence ID" value="NZ_JADEXQ010000001.1"/>
</dbReference>
<keyword evidence="4" id="KW-1185">Reference proteome</keyword>
<dbReference type="SUPFAM" id="SSF52200">
    <property type="entry name" value="Toll/Interleukin receptor TIR domain"/>
    <property type="match status" value="1"/>
</dbReference>
<dbReference type="PROSITE" id="PS50104">
    <property type="entry name" value="TIR"/>
    <property type="match status" value="1"/>
</dbReference>
<name>A0A928VH59_9CYAN</name>
<organism evidence="3 4">
    <name type="scientific">Romeriopsis navalis LEGE 11480</name>
    <dbReference type="NCBI Taxonomy" id="2777977"/>
    <lineage>
        <taxon>Bacteria</taxon>
        <taxon>Bacillati</taxon>
        <taxon>Cyanobacteriota</taxon>
        <taxon>Cyanophyceae</taxon>
        <taxon>Leptolyngbyales</taxon>
        <taxon>Leptolyngbyaceae</taxon>
        <taxon>Romeriopsis</taxon>
        <taxon>Romeriopsis navalis</taxon>
    </lineage>
</organism>
<sequence length="279" mass="30348">MQIFLSYASEDQQLAEAIQLALVGADHQVFFDRSSLPTSGYYHASIQAAIQQSDAVIFLISPDAIDAGSYSLTELKHIQARWSHPKQRVLPVLLRSTNWDDIPTYLKSVTVLEPAGNVAAEVLLGVEALNPAPALPNEVATVTNRPVPVEPSVITGQKSADEHRLKLAIAALSLIGVLGSALFANWDKVFPVQMTAAPQTEQMVQSTTDTTAATHQANNSTTAPQSANPESATQDSEKQASETEKPQTEKPQTEKPQTEHSTPKSKQQQTPHRRSKKRQ</sequence>
<dbReference type="GO" id="GO:0007165">
    <property type="term" value="P:signal transduction"/>
    <property type="evidence" value="ECO:0007669"/>
    <property type="project" value="InterPro"/>
</dbReference>
<comment type="caution">
    <text evidence="3">The sequence shown here is derived from an EMBL/GenBank/DDBJ whole genome shotgun (WGS) entry which is preliminary data.</text>
</comment>
<feature type="domain" description="TIR" evidence="2">
    <location>
        <begin position="1"/>
        <end position="122"/>
    </location>
</feature>
<evidence type="ECO:0000259" key="2">
    <source>
        <dbReference type="PROSITE" id="PS50104"/>
    </source>
</evidence>
<dbReference type="SMART" id="SM00255">
    <property type="entry name" value="TIR"/>
    <property type="match status" value="1"/>
</dbReference>
<reference evidence="3" key="1">
    <citation type="submission" date="2020-10" db="EMBL/GenBank/DDBJ databases">
        <authorList>
            <person name="Castelo-Branco R."/>
            <person name="Eusebio N."/>
            <person name="Adriana R."/>
            <person name="Vieira A."/>
            <person name="Brugerolle De Fraissinette N."/>
            <person name="Rezende De Castro R."/>
            <person name="Schneider M.P."/>
            <person name="Vasconcelos V."/>
            <person name="Leao P.N."/>
        </authorList>
    </citation>
    <scope>NUCLEOTIDE SEQUENCE</scope>
    <source>
        <strain evidence="3">LEGE 11480</strain>
    </source>
</reference>
<accession>A0A928VH59</accession>
<evidence type="ECO:0000313" key="4">
    <source>
        <dbReference type="Proteomes" id="UP000625316"/>
    </source>
</evidence>
<dbReference type="Gene3D" id="3.40.50.10140">
    <property type="entry name" value="Toll/interleukin-1 receptor homology (TIR) domain"/>
    <property type="match status" value="1"/>
</dbReference>
<proteinExistence type="predicted"/>
<dbReference type="Proteomes" id="UP000625316">
    <property type="component" value="Unassembled WGS sequence"/>
</dbReference>